<gene>
    <name evidence="2" type="ORF">SAMN02927925_02009</name>
</gene>
<protein>
    <submittedName>
        <fullName evidence="2">Predicted phosphoribosyltransferase</fullName>
    </submittedName>
</protein>
<dbReference type="GO" id="GO:0016757">
    <property type="term" value="F:glycosyltransferase activity"/>
    <property type="evidence" value="ECO:0007669"/>
    <property type="project" value="UniProtKB-KW"/>
</dbReference>
<evidence type="ECO:0000313" key="3">
    <source>
        <dbReference type="Proteomes" id="UP000182124"/>
    </source>
</evidence>
<reference evidence="2 3" key="1">
    <citation type="submission" date="2016-10" db="EMBL/GenBank/DDBJ databases">
        <authorList>
            <person name="de Groot N.N."/>
        </authorList>
    </citation>
    <scope>NUCLEOTIDE SEQUENCE [LARGE SCALE GENOMIC DNA]</scope>
    <source>
        <strain evidence="2 3">CGMCC 1.3801</strain>
    </source>
</reference>
<keyword evidence="2" id="KW-0808">Transferase</keyword>
<keyword evidence="2" id="KW-0328">Glycosyltransferase</keyword>
<dbReference type="Gene3D" id="3.40.50.2020">
    <property type="match status" value="1"/>
</dbReference>
<proteinExistence type="predicted"/>
<dbReference type="Pfam" id="PF00156">
    <property type="entry name" value="Pribosyltran"/>
    <property type="match status" value="1"/>
</dbReference>
<dbReference type="eggNOG" id="COG1926">
    <property type="taxonomic scope" value="Bacteria"/>
</dbReference>
<evidence type="ECO:0000313" key="2">
    <source>
        <dbReference type="EMBL" id="SCX13749.1"/>
    </source>
</evidence>
<dbReference type="InterPro" id="IPR029057">
    <property type="entry name" value="PRTase-like"/>
</dbReference>
<dbReference type="CDD" id="cd06223">
    <property type="entry name" value="PRTases_typeI"/>
    <property type="match status" value="1"/>
</dbReference>
<dbReference type="SUPFAM" id="SSF53271">
    <property type="entry name" value="PRTase-like"/>
    <property type="match status" value="1"/>
</dbReference>
<dbReference type="Gene3D" id="3.30.1310.20">
    <property type="entry name" value="PRTase-like"/>
    <property type="match status" value="1"/>
</dbReference>
<dbReference type="AlphaFoldDB" id="A0A1G4VYC5"/>
<dbReference type="Proteomes" id="UP000182124">
    <property type="component" value="Unassembled WGS sequence"/>
</dbReference>
<sequence length="226" mass="25626">MIFSNFRCLIFEQQVMESDLFANRTEAGILLSEKLLRYKGTDTLVLAIPRGGVPVGYEIAKRLQLPLGILLSKKIGHPSNKEYAVGSVSLDSVIVNERTQLPEEYIENEMIRLRKLLLEKQLLYMGNEKFPEVEGKNVIVVDDGIATGSTVLVSIAMLRKKNAKKIIVAVPVVPSDNVELFRQKSDEFVYLLAPYYFEAVGAFYEVFHQVEDEEVIRLLNEAKHLH</sequence>
<dbReference type="InterPro" id="IPR000836">
    <property type="entry name" value="PRTase_dom"/>
</dbReference>
<dbReference type="EMBL" id="FMTY01000004">
    <property type="protein sequence ID" value="SCX13749.1"/>
    <property type="molecule type" value="Genomic_DNA"/>
</dbReference>
<name>A0A1G4VYC5_9FLAO</name>
<accession>A0A1G4VYC5</accession>
<dbReference type="STRING" id="329186.SAMN02927925_02009"/>
<organism evidence="2 3">
    <name type="scientific">Flavobacterium saliperosum</name>
    <dbReference type="NCBI Taxonomy" id="329186"/>
    <lineage>
        <taxon>Bacteria</taxon>
        <taxon>Pseudomonadati</taxon>
        <taxon>Bacteroidota</taxon>
        <taxon>Flavobacteriia</taxon>
        <taxon>Flavobacteriales</taxon>
        <taxon>Flavobacteriaceae</taxon>
        <taxon>Flavobacterium</taxon>
    </lineage>
</organism>
<evidence type="ECO:0000259" key="1">
    <source>
        <dbReference type="Pfam" id="PF00156"/>
    </source>
</evidence>
<feature type="domain" description="Phosphoribosyltransferase" evidence="1">
    <location>
        <begin position="31"/>
        <end position="172"/>
    </location>
</feature>